<keyword evidence="7" id="KW-0560">Oxidoreductase</keyword>
<evidence type="ECO:0000256" key="6">
    <source>
        <dbReference type="ARBA" id="ARBA00022964"/>
    </source>
</evidence>
<dbReference type="Gene3D" id="3.60.130.20">
    <property type="entry name" value="Oxoglutarate/iron-dependent oxygenase, C-terminal degradation domain"/>
    <property type="match status" value="1"/>
</dbReference>
<organism evidence="15 16">
    <name type="scientific">Xylona heveae (strain CBS 132557 / TC161)</name>
    <dbReference type="NCBI Taxonomy" id="1328760"/>
    <lineage>
        <taxon>Eukaryota</taxon>
        <taxon>Fungi</taxon>
        <taxon>Dikarya</taxon>
        <taxon>Ascomycota</taxon>
        <taxon>Pezizomycotina</taxon>
        <taxon>Xylonomycetes</taxon>
        <taxon>Xylonales</taxon>
        <taxon>Xylonaceae</taxon>
        <taxon>Xylona</taxon>
    </lineage>
</organism>
<feature type="region of interest" description="Disordered" evidence="13">
    <location>
        <begin position="523"/>
        <end position="641"/>
    </location>
</feature>
<feature type="compositionally biased region" description="Basic and acidic residues" evidence="13">
    <location>
        <begin position="559"/>
        <end position="571"/>
    </location>
</feature>
<evidence type="ECO:0000256" key="5">
    <source>
        <dbReference type="ARBA" id="ARBA00022896"/>
    </source>
</evidence>
<dbReference type="OrthoDB" id="430522at2759"/>
<dbReference type="InterPro" id="IPR039558">
    <property type="entry name" value="TPA1/OFD1_N"/>
</dbReference>
<evidence type="ECO:0000256" key="11">
    <source>
        <dbReference type="ARBA" id="ARBA00051966"/>
    </source>
</evidence>
<keyword evidence="9" id="KW-0539">Nucleus</keyword>
<evidence type="ECO:0000256" key="7">
    <source>
        <dbReference type="ARBA" id="ARBA00023002"/>
    </source>
</evidence>
<comment type="catalytic activity">
    <reaction evidence="11">
        <text>[ribosomal protein uS12]-(3S)-3-hydroxy-L-proline + 2-oxoglutarate + O2 = [ribosomal protein uS12]-(3S)-3,4-dihydroxy-L-proline + succinate + CO2</text>
        <dbReference type="Rhea" id="RHEA:54160"/>
        <dbReference type="Rhea" id="RHEA-COMP:13817"/>
        <dbReference type="Rhea" id="RHEA-COMP:13818"/>
        <dbReference type="ChEBI" id="CHEBI:15379"/>
        <dbReference type="ChEBI" id="CHEBI:16526"/>
        <dbReference type="ChEBI" id="CHEBI:16810"/>
        <dbReference type="ChEBI" id="CHEBI:30031"/>
        <dbReference type="ChEBI" id="CHEBI:85428"/>
        <dbReference type="ChEBI" id="CHEBI:138052"/>
    </reaction>
</comment>
<dbReference type="GO" id="GO:0140311">
    <property type="term" value="F:protein sequestering activity"/>
    <property type="evidence" value="ECO:0007669"/>
    <property type="project" value="EnsemblFungi"/>
</dbReference>
<dbReference type="Proteomes" id="UP000076632">
    <property type="component" value="Unassembled WGS sequence"/>
</dbReference>
<comment type="similarity">
    <text evidence="3">Belongs to the TPA1 family.</text>
</comment>
<dbReference type="GO" id="GO:0005634">
    <property type="term" value="C:nucleus"/>
    <property type="evidence" value="ECO:0007669"/>
    <property type="project" value="UniProtKB-SubCell"/>
</dbReference>
<dbReference type="GO" id="GO:0008143">
    <property type="term" value="F:poly(A) binding"/>
    <property type="evidence" value="ECO:0007669"/>
    <property type="project" value="EnsemblFungi"/>
</dbReference>
<dbReference type="InterPro" id="IPR051842">
    <property type="entry name" value="uS12_prolyl_hydroxylase"/>
</dbReference>
<evidence type="ECO:0000256" key="10">
    <source>
        <dbReference type="ARBA" id="ARBA00047444"/>
    </source>
</evidence>
<dbReference type="InterPro" id="IPR043044">
    <property type="entry name" value="TPA1/Ofd1_C"/>
</dbReference>
<comment type="cofactor">
    <cofactor evidence="1">
        <name>L-ascorbate</name>
        <dbReference type="ChEBI" id="CHEBI:38290"/>
    </cofactor>
</comment>
<dbReference type="GO" id="GO:2000639">
    <property type="term" value="P:negative regulation of SREBP signaling pathway"/>
    <property type="evidence" value="ECO:0007669"/>
    <property type="project" value="EnsemblFungi"/>
</dbReference>
<evidence type="ECO:0000256" key="13">
    <source>
        <dbReference type="SAM" id="MobiDB-lite"/>
    </source>
</evidence>
<name>A0A165HLD8_XYLHT</name>
<dbReference type="InterPro" id="IPR019601">
    <property type="entry name" value="Oxoglutarate/Fe-dep_Oase_C"/>
</dbReference>
<evidence type="ECO:0000256" key="4">
    <source>
        <dbReference type="ARBA" id="ARBA00022723"/>
    </source>
</evidence>
<dbReference type="GeneID" id="28894143"/>
<comment type="catalytic activity">
    <reaction evidence="10">
        <text>[ribosomal protein uS12]-L-proline + 2-oxoglutarate + O2 = [ribosomal protein uS12]-(3S)-3-hydroxy-L-proline + succinate + CO2</text>
        <dbReference type="Rhea" id="RHEA:54156"/>
        <dbReference type="Rhea" id="RHEA-COMP:13816"/>
        <dbReference type="Rhea" id="RHEA-COMP:13818"/>
        <dbReference type="ChEBI" id="CHEBI:15379"/>
        <dbReference type="ChEBI" id="CHEBI:16526"/>
        <dbReference type="ChEBI" id="CHEBI:16810"/>
        <dbReference type="ChEBI" id="CHEBI:30031"/>
        <dbReference type="ChEBI" id="CHEBI:50342"/>
        <dbReference type="ChEBI" id="CHEBI:85428"/>
    </reaction>
</comment>
<dbReference type="RefSeq" id="XP_018189245.1">
    <property type="nucleotide sequence ID" value="XM_018329006.1"/>
</dbReference>
<keyword evidence="8" id="KW-0408">Iron</keyword>
<dbReference type="OMA" id="GWYHIPQ"/>
<evidence type="ECO:0000256" key="3">
    <source>
        <dbReference type="ARBA" id="ARBA00007443"/>
    </source>
</evidence>
<evidence type="ECO:0000313" key="16">
    <source>
        <dbReference type="Proteomes" id="UP000076632"/>
    </source>
</evidence>
<dbReference type="Pfam" id="PF10637">
    <property type="entry name" value="Ofd1_CTDD"/>
    <property type="match status" value="1"/>
</dbReference>
<feature type="compositionally biased region" description="Basic and acidic residues" evidence="13">
    <location>
        <begin position="319"/>
        <end position="335"/>
    </location>
</feature>
<dbReference type="GO" id="GO:0006450">
    <property type="term" value="P:regulation of translational fidelity"/>
    <property type="evidence" value="ECO:0007669"/>
    <property type="project" value="EnsemblFungi"/>
</dbReference>
<sequence>MKRKADDTKALNGANGGPLPKKRVIDDETARKNFRNGLFDEKVLQDYTKQYANSSPYKHGVISDLIQPELLRRVRNEIQENVSFTPKETDIYKIHQSGDLANLDGLDDSSLKLLPSLLELRESLYSSAFRSYLSRLTGSGPLSGQKTDMAINVYTPGCHLLCHDDVIGSRRISYILYLTDPDHPWKAEWGGALQMFPTEKHVDEDGTETRTPLPDYDLKIPPAFSQLSFFVVQPGQSFHDVEEVYPKPEGDEEDDGGRIRMAISGWFHIPQEGEEGFIPGLEQQLAEKSSLVQLSKKADKFDYPKEIIRSYADAAQTEKAEKEAKRQAEAADKGKGKGKKAQADEDEDEDDVDDELTEKELDFLLKFLAPTYLTPDTLEELSELFAEESSLRLDKFLSNKFSARLREYIEAEEKKTLPEQSKDIETQTPWKVARPPHKHRFLYQQQAKPSEGGTSSSASARSPINELLEDLLPSHAFKKWLGMATGLEPETYGVLARRFRRGLDYTLATDYQQDRARLEVTLDMTPTPGWGDDEASPTNAVEDGKEAQGAGAGEAETAESSKDNAPSKKEEEENDDDDENEEKDGDDAAAHAPEPEIGGYEVYMAGDDDAAGDDPAVYRAAGGPDGDDEDDGVLFSQPAGWNRLSIVLRDTGVLKFVKYVSRAARGDRWDISGMFSVKDEDGDDDDDDDEEEDGEEGGDEE</sequence>
<dbReference type="GO" id="GO:0019826">
    <property type="term" value="F:oxygen sensor activity"/>
    <property type="evidence" value="ECO:0007669"/>
    <property type="project" value="EnsemblFungi"/>
</dbReference>
<dbReference type="PROSITE" id="PS51471">
    <property type="entry name" value="FE2OG_OXY"/>
    <property type="match status" value="1"/>
</dbReference>
<keyword evidence="16" id="KW-1185">Reference proteome</keyword>
<dbReference type="GO" id="GO:0008198">
    <property type="term" value="F:ferrous iron binding"/>
    <property type="evidence" value="ECO:0007669"/>
    <property type="project" value="EnsemblFungi"/>
</dbReference>
<evidence type="ECO:0000256" key="2">
    <source>
        <dbReference type="ARBA" id="ARBA00004123"/>
    </source>
</evidence>
<reference evidence="15 16" key="1">
    <citation type="journal article" date="2016" name="Fungal Biol.">
        <title>The genome of Xylona heveae provides a window into fungal endophytism.</title>
        <authorList>
            <person name="Gazis R."/>
            <person name="Kuo A."/>
            <person name="Riley R."/>
            <person name="LaButti K."/>
            <person name="Lipzen A."/>
            <person name="Lin J."/>
            <person name="Amirebrahimi M."/>
            <person name="Hesse C.N."/>
            <person name="Spatafora J.W."/>
            <person name="Henrissat B."/>
            <person name="Hainaut M."/>
            <person name="Grigoriev I.V."/>
            <person name="Hibbett D.S."/>
        </authorList>
    </citation>
    <scope>NUCLEOTIDE SEQUENCE [LARGE SCALE GENOMIC DNA]</scope>
    <source>
        <strain evidence="15 16">TC161</strain>
    </source>
</reference>
<dbReference type="EMBL" id="KV407457">
    <property type="protein sequence ID" value="KZF23690.1"/>
    <property type="molecule type" value="Genomic_DNA"/>
</dbReference>
<keyword evidence="4" id="KW-0479">Metal-binding</keyword>
<feature type="compositionally biased region" description="Acidic residues" evidence="13">
    <location>
        <begin position="572"/>
        <end position="587"/>
    </location>
</feature>
<dbReference type="GO" id="GO:0006415">
    <property type="term" value="P:translational termination"/>
    <property type="evidence" value="ECO:0007669"/>
    <property type="project" value="EnsemblFungi"/>
</dbReference>
<dbReference type="PANTHER" id="PTHR12117">
    <property type="entry name" value="HISTONE ACETYLTRANSFERASE COMPLEX"/>
    <property type="match status" value="1"/>
</dbReference>
<dbReference type="GO" id="GO:0006449">
    <property type="term" value="P:regulation of translational termination"/>
    <property type="evidence" value="ECO:0007669"/>
    <property type="project" value="EnsemblFungi"/>
</dbReference>
<dbReference type="PANTHER" id="PTHR12117:SF0">
    <property type="entry name" value="PROLYL 3-HYDROXYLASE OGFOD1"/>
    <property type="match status" value="1"/>
</dbReference>
<dbReference type="GO" id="GO:0000288">
    <property type="term" value="P:nuclear-transcribed mRNA catabolic process, deadenylation-dependent decay"/>
    <property type="evidence" value="ECO:0007669"/>
    <property type="project" value="EnsemblFungi"/>
</dbReference>
<feature type="domain" description="Fe2OG dioxygenase" evidence="14">
    <location>
        <begin position="145"/>
        <end position="269"/>
    </location>
</feature>
<feature type="compositionally biased region" description="Acidic residues" evidence="13">
    <location>
        <begin position="344"/>
        <end position="354"/>
    </location>
</feature>
<dbReference type="GO" id="GO:0031543">
    <property type="term" value="F:peptidyl-proline dioxygenase activity"/>
    <property type="evidence" value="ECO:0007669"/>
    <property type="project" value="EnsemblFungi"/>
</dbReference>
<accession>A0A165HLD8</accession>
<dbReference type="Pfam" id="PF13661">
    <property type="entry name" value="2OG-FeII_Oxy_4"/>
    <property type="match status" value="1"/>
</dbReference>
<dbReference type="FunFam" id="2.60.120.620:FF:000014">
    <property type="entry name" value="Prolyl 3,4-dihydroxylase TPA1"/>
    <property type="match status" value="1"/>
</dbReference>
<evidence type="ECO:0000256" key="1">
    <source>
        <dbReference type="ARBA" id="ARBA00001961"/>
    </source>
</evidence>
<proteinExistence type="inferred from homology"/>
<dbReference type="InterPro" id="IPR006620">
    <property type="entry name" value="Pro_4_hyd_alph"/>
</dbReference>
<dbReference type="GO" id="GO:0005737">
    <property type="term" value="C:cytoplasm"/>
    <property type="evidence" value="ECO:0007669"/>
    <property type="project" value="TreeGrafter"/>
</dbReference>
<evidence type="ECO:0000313" key="15">
    <source>
        <dbReference type="EMBL" id="KZF23690.1"/>
    </source>
</evidence>
<dbReference type="FunCoup" id="A0A165HLD8">
    <property type="interactions" value="384"/>
</dbReference>
<dbReference type="Gene3D" id="2.60.120.620">
    <property type="entry name" value="q2cbj1_9rhob like domain"/>
    <property type="match status" value="1"/>
</dbReference>
<dbReference type="GO" id="GO:0071456">
    <property type="term" value="P:cellular response to hypoxia"/>
    <property type="evidence" value="ECO:0007669"/>
    <property type="project" value="EnsemblFungi"/>
</dbReference>
<dbReference type="InParanoid" id="A0A165HLD8"/>
<evidence type="ECO:0000259" key="14">
    <source>
        <dbReference type="PROSITE" id="PS51471"/>
    </source>
</evidence>
<keyword evidence="5" id="KW-0847">Vitamin C</keyword>
<gene>
    <name evidence="15" type="ORF">L228DRAFT_122460</name>
</gene>
<dbReference type="GO" id="GO:0031418">
    <property type="term" value="F:L-ascorbic acid binding"/>
    <property type="evidence" value="ECO:0007669"/>
    <property type="project" value="UniProtKB-KW"/>
</dbReference>
<dbReference type="SMART" id="SM00702">
    <property type="entry name" value="P4Hc"/>
    <property type="match status" value="1"/>
</dbReference>
<dbReference type="GO" id="GO:0032436">
    <property type="term" value="P:positive regulation of proteasomal ubiquitin-dependent protein catabolic process"/>
    <property type="evidence" value="ECO:0007669"/>
    <property type="project" value="EnsemblFungi"/>
</dbReference>
<evidence type="ECO:0000256" key="8">
    <source>
        <dbReference type="ARBA" id="ARBA00023004"/>
    </source>
</evidence>
<comment type="subcellular location">
    <subcellularLocation>
        <location evidence="2">Nucleus</location>
    </subcellularLocation>
</comment>
<dbReference type="InterPro" id="IPR005123">
    <property type="entry name" value="Oxoglu/Fe-dep_dioxygenase_dom"/>
</dbReference>
<evidence type="ECO:0000256" key="12">
    <source>
        <dbReference type="ARBA" id="ARBA00081607"/>
    </source>
</evidence>
<feature type="region of interest" description="Disordered" evidence="13">
    <location>
        <begin position="674"/>
        <end position="701"/>
    </location>
</feature>
<feature type="region of interest" description="Disordered" evidence="13">
    <location>
        <begin position="1"/>
        <end position="22"/>
    </location>
</feature>
<feature type="compositionally biased region" description="Acidic residues" evidence="13">
    <location>
        <begin position="680"/>
        <end position="701"/>
    </location>
</feature>
<evidence type="ECO:0000256" key="9">
    <source>
        <dbReference type="ARBA" id="ARBA00023242"/>
    </source>
</evidence>
<feature type="region of interest" description="Disordered" evidence="13">
    <location>
        <begin position="319"/>
        <end position="354"/>
    </location>
</feature>
<keyword evidence="6" id="KW-0223">Dioxygenase</keyword>
<protein>
    <recommendedName>
        <fullName evidence="12">uS12 prolyl 3,4-dihydroxylase</fullName>
    </recommendedName>
</protein>
<dbReference type="STRING" id="1328760.A0A165HLD8"/>
<dbReference type="AlphaFoldDB" id="A0A165HLD8"/>